<evidence type="ECO:0000256" key="3">
    <source>
        <dbReference type="ARBA" id="ARBA00022845"/>
    </source>
</evidence>
<evidence type="ECO:0000256" key="2">
    <source>
        <dbReference type="ARBA" id="ARBA00022795"/>
    </source>
</evidence>
<evidence type="ECO:0000256" key="5">
    <source>
        <dbReference type="HAMAP-Rule" id="MF_01185"/>
    </source>
</evidence>
<keyword evidence="4 5" id="KW-0143">Chaperone</keyword>
<sequence length="159" mass="18189">MKLLANYFGEIEYSREDVVYFPNGLFGFEEEQEFLPLSFDPASDAMLSLQSIKTPSLSFIIMNPFYLLPSYSPSLSESDKRIIQLDGNCEQDISYYVISVIHEQTKDCTVNLKCPIAVNKQNRYGCQIILDAKDYTFRHALSSFQVKEDSNAHSSTQKK</sequence>
<dbReference type="PANTHER" id="PTHR39190:SF1">
    <property type="entry name" value="FLAGELLAR ASSEMBLY FACTOR FLIW"/>
    <property type="match status" value="1"/>
</dbReference>
<evidence type="ECO:0000256" key="4">
    <source>
        <dbReference type="ARBA" id="ARBA00023186"/>
    </source>
</evidence>
<dbReference type="InterPro" id="IPR024046">
    <property type="entry name" value="Flagellar_assmbl_FliW_dom_sf"/>
</dbReference>
<reference evidence="6" key="1">
    <citation type="submission" date="2020-10" db="EMBL/GenBank/DDBJ databases">
        <authorList>
            <person name="Gilroy R."/>
        </authorList>
    </citation>
    <scope>NUCLEOTIDE SEQUENCE</scope>
    <source>
        <strain evidence="6">E3-2379</strain>
    </source>
</reference>
<dbReference type="GO" id="GO:0006417">
    <property type="term" value="P:regulation of translation"/>
    <property type="evidence" value="ECO:0007669"/>
    <property type="project" value="UniProtKB-KW"/>
</dbReference>
<evidence type="ECO:0000256" key="1">
    <source>
        <dbReference type="ARBA" id="ARBA00022490"/>
    </source>
</evidence>
<dbReference type="SUPFAM" id="SSF141457">
    <property type="entry name" value="BH3618-like"/>
    <property type="match status" value="1"/>
</dbReference>
<keyword evidence="6" id="KW-0966">Cell projection</keyword>
<comment type="subcellular location">
    <subcellularLocation>
        <location evidence="5">Cytoplasm</location>
    </subcellularLocation>
</comment>
<dbReference type="HAMAP" id="MF_01185">
    <property type="entry name" value="FliW"/>
    <property type="match status" value="1"/>
</dbReference>
<evidence type="ECO:0000313" key="6">
    <source>
        <dbReference type="EMBL" id="MBO8463812.1"/>
    </source>
</evidence>
<dbReference type="Gene3D" id="2.30.290.10">
    <property type="entry name" value="BH3618-like"/>
    <property type="match status" value="1"/>
</dbReference>
<dbReference type="GO" id="GO:0044780">
    <property type="term" value="P:bacterial-type flagellum assembly"/>
    <property type="evidence" value="ECO:0007669"/>
    <property type="project" value="UniProtKB-UniRule"/>
</dbReference>
<dbReference type="AlphaFoldDB" id="A0A9D9I1E9"/>
<dbReference type="Proteomes" id="UP000823618">
    <property type="component" value="Unassembled WGS sequence"/>
</dbReference>
<reference evidence="6" key="2">
    <citation type="journal article" date="2021" name="PeerJ">
        <title>Extensive microbial diversity within the chicken gut microbiome revealed by metagenomics and culture.</title>
        <authorList>
            <person name="Gilroy R."/>
            <person name="Ravi A."/>
            <person name="Getino M."/>
            <person name="Pursley I."/>
            <person name="Horton D.L."/>
            <person name="Alikhan N.F."/>
            <person name="Baker D."/>
            <person name="Gharbi K."/>
            <person name="Hall N."/>
            <person name="Watson M."/>
            <person name="Adriaenssens E.M."/>
            <person name="Foster-Nyarko E."/>
            <person name="Jarju S."/>
            <person name="Secka A."/>
            <person name="Antonio M."/>
            <person name="Oren A."/>
            <person name="Chaudhuri R.R."/>
            <person name="La Ragione R."/>
            <person name="Hildebrand F."/>
            <person name="Pallen M.J."/>
        </authorList>
    </citation>
    <scope>NUCLEOTIDE SEQUENCE</scope>
    <source>
        <strain evidence="6">E3-2379</strain>
    </source>
</reference>
<gene>
    <name evidence="5 6" type="primary">fliW</name>
    <name evidence="6" type="ORF">IAC13_07770</name>
</gene>
<dbReference type="GO" id="GO:0005737">
    <property type="term" value="C:cytoplasm"/>
    <property type="evidence" value="ECO:0007669"/>
    <property type="project" value="UniProtKB-SubCell"/>
</dbReference>
<dbReference type="EMBL" id="JADIML010000215">
    <property type="protein sequence ID" value="MBO8463812.1"/>
    <property type="molecule type" value="Genomic_DNA"/>
</dbReference>
<keyword evidence="2 5" id="KW-1005">Bacterial flagellum biogenesis</keyword>
<dbReference type="PANTHER" id="PTHR39190">
    <property type="entry name" value="FLAGELLAR ASSEMBLY FACTOR FLIW"/>
    <property type="match status" value="1"/>
</dbReference>
<evidence type="ECO:0000313" key="7">
    <source>
        <dbReference type="Proteomes" id="UP000823618"/>
    </source>
</evidence>
<protein>
    <recommendedName>
        <fullName evidence="5">Flagellar assembly factor FliW</fullName>
    </recommendedName>
</protein>
<organism evidence="6 7">
    <name type="scientific">Candidatus Scybalomonas excrementavium</name>
    <dbReference type="NCBI Taxonomy" id="2840943"/>
    <lineage>
        <taxon>Bacteria</taxon>
        <taxon>Bacillati</taxon>
        <taxon>Bacillota</taxon>
        <taxon>Clostridia</taxon>
        <taxon>Lachnospirales</taxon>
        <taxon>Lachnospiraceae</taxon>
        <taxon>Lachnospiraceae incertae sedis</taxon>
        <taxon>Candidatus Scybalomonas</taxon>
    </lineage>
</organism>
<comment type="subunit">
    <text evidence="5">Interacts with translational regulator CsrA and flagellin(s).</text>
</comment>
<keyword evidence="3 5" id="KW-0810">Translation regulation</keyword>
<name>A0A9D9I1E9_9FIRM</name>
<comment type="function">
    <text evidence="5">Acts as an anti-CsrA protein, binds CsrA and prevents it from repressing translation of its target genes, one of which is flagellin. Binds to flagellin and participates in the assembly of the flagellum.</text>
</comment>
<dbReference type="Pfam" id="PF02623">
    <property type="entry name" value="FliW"/>
    <property type="match status" value="1"/>
</dbReference>
<keyword evidence="1 5" id="KW-0963">Cytoplasm</keyword>
<keyword evidence="6" id="KW-0969">Cilium</keyword>
<comment type="similarity">
    <text evidence="5">Belongs to the FliW family.</text>
</comment>
<keyword evidence="6" id="KW-0282">Flagellum</keyword>
<proteinExistence type="inferred from homology"/>
<accession>A0A9D9I1E9</accession>
<comment type="caution">
    <text evidence="6">The sequence shown here is derived from an EMBL/GenBank/DDBJ whole genome shotgun (WGS) entry which is preliminary data.</text>
</comment>
<dbReference type="InterPro" id="IPR003775">
    <property type="entry name" value="Flagellar_assembly_factor_FliW"/>
</dbReference>